<name>A0A382J752_9ZZZZ</name>
<dbReference type="SUPFAM" id="SSF51197">
    <property type="entry name" value="Clavaminate synthase-like"/>
    <property type="match status" value="1"/>
</dbReference>
<accession>A0A382J752</accession>
<proteinExistence type="predicted"/>
<organism evidence="1">
    <name type="scientific">marine metagenome</name>
    <dbReference type="NCBI Taxonomy" id="408172"/>
    <lineage>
        <taxon>unclassified sequences</taxon>
        <taxon>metagenomes</taxon>
        <taxon>ecological metagenomes</taxon>
    </lineage>
</organism>
<dbReference type="EMBL" id="UINC01072240">
    <property type="protein sequence ID" value="SVC07726.1"/>
    <property type="molecule type" value="Genomic_DNA"/>
</dbReference>
<dbReference type="AlphaFoldDB" id="A0A382J752"/>
<dbReference type="Gene3D" id="2.60.120.620">
    <property type="entry name" value="q2cbj1_9rhob like domain"/>
    <property type="match status" value="1"/>
</dbReference>
<reference evidence="1" key="1">
    <citation type="submission" date="2018-05" db="EMBL/GenBank/DDBJ databases">
        <authorList>
            <person name="Lanie J.A."/>
            <person name="Ng W.-L."/>
            <person name="Kazmierczak K.M."/>
            <person name="Andrzejewski T.M."/>
            <person name="Davidsen T.M."/>
            <person name="Wayne K.J."/>
            <person name="Tettelin H."/>
            <person name="Glass J.I."/>
            <person name="Rusch D."/>
            <person name="Podicherti R."/>
            <person name="Tsui H.-C.T."/>
            <person name="Winkler M.E."/>
        </authorList>
    </citation>
    <scope>NUCLEOTIDE SEQUENCE</scope>
</reference>
<evidence type="ECO:0008006" key="2">
    <source>
        <dbReference type="Google" id="ProtNLM"/>
    </source>
</evidence>
<protein>
    <recommendedName>
        <fullName evidence="2">Phytanoyl-CoA dioxygenase</fullName>
    </recommendedName>
</protein>
<evidence type="ECO:0000313" key="1">
    <source>
        <dbReference type="EMBL" id="SVC07726.1"/>
    </source>
</evidence>
<dbReference type="Pfam" id="PF05721">
    <property type="entry name" value="PhyH"/>
    <property type="match status" value="1"/>
</dbReference>
<feature type="non-terminal residue" evidence="1">
    <location>
        <position position="248"/>
    </location>
</feature>
<dbReference type="InterPro" id="IPR008775">
    <property type="entry name" value="Phytyl_CoA_dOase-like"/>
</dbReference>
<gene>
    <name evidence="1" type="ORF">METZ01_LOCUS260580</name>
</gene>
<sequence length="248" mass="27780">MPHPTTNAEGMPTIALSEEQRYRFDTRGWLLLPGLLSESQVDEMKDFCYRLKKDTDSIPEHHRSSIGGPLESLTDHPTVVGFMDEFVSSGYAGEDCYGFRLEGTFLTIRSKGDGQFAPHGGRGLFNFPGNSHTYRMNNDRAHSGLTRVVWELNPVRRGDGGTLFLTGSHKGAFPPPASTASKDSDLWEDYECPAGSALIFTEAITHSGVDWVNEDVDRVAVFNCYNVVGNKWHKWEPHPQQLEQMPFK</sequence>